<dbReference type="SMART" id="SM00238">
    <property type="entry name" value="BIR"/>
    <property type="match status" value="1"/>
</dbReference>
<sequence>AKAGFYFMRRPRTVDSVRCFMCDIDLGHWKPGQSPYARHATESPTCPWVLLNYPDAAASTNKALTVNERDPTTQPRHKVMKSARLATFNHHHYWP</sequence>
<evidence type="ECO:0000313" key="1">
    <source>
        <dbReference type="EMBL" id="KAF1801432.1"/>
    </source>
</evidence>
<dbReference type="InterPro" id="IPR050784">
    <property type="entry name" value="IAP"/>
</dbReference>
<dbReference type="PROSITE" id="PS50143">
    <property type="entry name" value="BIR_REPEAT_2"/>
    <property type="match status" value="1"/>
</dbReference>
<dbReference type="SUPFAM" id="SSF57924">
    <property type="entry name" value="Inhibitor of apoptosis (IAP) repeat"/>
    <property type="match status" value="1"/>
</dbReference>
<protein>
    <submittedName>
        <fullName evidence="1">Uncharacterized protein</fullName>
    </submittedName>
</protein>
<accession>A0A8H4BFN9</accession>
<dbReference type="Pfam" id="PF00653">
    <property type="entry name" value="BIR"/>
    <property type="match status" value="1"/>
</dbReference>
<gene>
    <name evidence="1" type="ORF">FB192DRAFT_1269677</name>
</gene>
<reference evidence="1 2" key="1">
    <citation type="submission" date="2019-09" db="EMBL/GenBank/DDBJ databases">
        <authorList>
            <consortium name="DOE Joint Genome Institute"/>
            <person name="Mondo S.J."/>
            <person name="Navarro-Mendoza M.I."/>
            <person name="Perez-Arques C."/>
            <person name="Panchal S."/>
            <person name="Nicolas F.E."/>
            <person name="Ganguly P."/>
            <person name="Pangilinan J."/>
            <person name="Grigoriev I."/>
            <person name="Heitman J."/>
            <person name="Sanya K."/>
            <person name="Garre V."/>
        </authorList>
    </citation>
    <scope>NUCLEOTIDE SEQUENCE [LARGE SCALE GENOMIC DNA]</scope>
    <source>
        <strain evidence="1 2">MU402</strain>
    </source>
</reference>
<dbReference type="EMBL" id="JAAECE010000005">
    <property type="protein sequence ID" value="KAF1801432.1"/>
    <property type="molecule type" value="Genomic_DNA"/>
</dbReference>
<dbReference type="GO" id="GO:0005737">
    <property type="term" value="C:cytoplasm"/>
    <property type="evidence" value="ECO:0007669"/>
    <property type="project" value="TreeGrafter"/>
</dbReference>
<dbReference type="InterPro" id="IPR001370">
    <property type="entry name" value="BIR_rpt"/>
</dbReference>
<dbReference type="Proteomes" id="UP000469890">
    <property type="component" value="Unassembled WGS sequence"/>
</dbReference>
<proteinExistence type="predicted"/>
<dbReference type="Gene3D" id="1.10.1170.10">
    <property type="entry name" value="Inhibitor Of Apoptosis Protein (2mihbC-IAP-1), Chain A"/>
    <property type="match status" value="1"/>
</dbReference>
<organism evidence="1 2">
    <name type="scientific">Mucor circinelloides f. lusitanicus</name>
    <name type="common">Mucor racemosus var. lusitanicus</name>
    <dbReference type="NCBI Taxonomy" id="29924"/>
    <lineage>
        <taxon>Eukaryota</taxon>
        <taxon>Fungi</taxon>
        <taxon>Fungi incertae sedis</taxon>
        <taxon>Mucoromycota</taxon>
        <taxon>Mucoromycotina</taxon>
        <taxon>Mucoromycetes</taxon>
        <taxon>Mucorales</taxon>
        <taxon>Mucorineae</taxon>
        <taxon>Mucoraceae</taxon>
        <taxon>Mucor</taxon>
    </lineage>
</organism>
<feature type="non-terminal residue" evidence="1">
    <location>
        <position position="95"/>
    </location>
</feature>
<dbReference type="PANTHER" id="PTHR10044">
    <property type="entry name" value="INHIBITOR OF APOPTOSIS"/>
    <property type="match status" value="1"/>
</dbReference>
<comment type="caution">
    <text evidence="1">The sequence shown here is derived from an EMBL/GenBank/DDBJ whole genome shotgun (WGS) entry which is preliminary data.</text>
</comment>
<evidence type="ECO:0000313" key="2">
    <source>
        <dbReference type="Proteomes" id="UP000469890"/>
    </source>
</evidence>
<name>A0A8H4BFN9_MUCCL</name>
<feature type="non-terminal residue" evidence="1">
    <location>
        <position position="1"/>
    </location>
</feature>
<dbReference type="GO" id="GO:0005634">
    <property type="term" value="C:nucleus"/>
    <property type="evidence" value="ECO:0007669"/>
    <property type="project" value="TreeGrafter"/>
</dbReference>
<dbReference type="PANTHER" id="PTHR10044:SF139">
    <property type="entry name" value="DEATH-ASSOCIATED INHIBITOR OF APOPTOSIS 2"/>
    <property type="match status" value="1"/>
</dbReference>
<dbReference type="AlphaFoldDB" id="A0A8H4BFN9"/>